<dbReference type="AlphaFoldDB" id="A0A974D994"/>
<sequence length="110" mass="12400">MSGLAGHAVLYFQTRKLNCRLKEIKETQWISGPFATRKQAAAFGGKFSEVRRIPHDPNSVCVCRLRRQWDRVEFTSRLCRSTTPLTIKHHDASRMEAGGVTKKWRGGGAG</sequence>
<organism evidence="1 2">
    <name type="scientific">Xenopus laevis</name>
    <name type="common">African clawed frog</name>
    <dbReference type="NCBI Taxonomy" id="8355"/>
    <lineage>
        <taxon>Eukaryota</taxon>
        <taxon>Metazoa</taxon>
        <taxon>Chordata</taxon>
        <taxon>Craniata</taxon>
        <taxon>Vertebrata</taxon>
        <taxon>Euteleostomi</taxon>
        <taxon>Amphibia</taxon>
        <taxon>Batrachia</taxon>
        <taxon>Anura</taxon>
        <taxon>Pipoidea</taxon>
        <taxon>Pipidae</taxon>
        <taxon>Xenopodinae</taxon>
        <taxon>Xenopus</taxon>
        <taxon>Xenopus</taxon>
    </lineage>
</organism>
<dbReference type="Proteomes" id="UP000694892">
    <property type="component" value="Chromosome 3S"/>
</dbReference>
<reference evidence="2" key="1">
    <citation type="journal article" date="2016" name="Nature">
        <title>Genome evolution in the allotetraploid frog Xenopus laevis.</title>
        <authorList>
            <person name="Session A.M."/>
            <person name="Uno Y."/>
            <person name="Kwon T."/>
            <person name="Chapman J.A."/>
            <person name="Toyoda A."/>
            <person name="Takahashi S."/>
            <person name="Fukui A."/>
            <person name="Hikosaka A."/>
            <person name="Suzuki A."/>
            <person name="Kondo M."/>
            <person name="van Heeringen S.J."/>
            <person name="Quigley I."/>
            <person name="Heinz S."/>
            <person name="Ogino H."/>
            <person name="Ochi H."/>
            <person name="Hellsten U."/>
            <person name="Lyons J.B."/>
            <person name="Simakov O."/>
            <person name="Putnam N."/>
            <person name="Stites J."/>
            <person name="Kuroki Y."/>
            <person name="Tanaka T."/>
            <person name="Michiue T."/>
            <person name="Watanabe M."/>
            <person name="Bogdanovic O."/>
            <person name="Lister R."/>
            <person name="Georgiou G."/>
            <person name="Paranjpe S.S."/>
            <person name="van Kruijsbergen I."/>
            <person name="Shu S."/>
            <person name="Carlson J."/>
            <person name="Kinoshita T."/>
            <person name="Ohta Y."/>
            <person name="Mawaribuchi S."/>
            <person name="Jenkins J."/>
            <person name="Grimwood J."/>
            <person name="Schmutz J."/>
            <person name="Mitros T."/>
            <person name="Mozaffari S.V."/>
            <person name="Suzuki Y."/>
            <person name="Haramoto Y."/>
            <person name="Yamamoto T.S."/>
            <person name="Takagi C."/>
            <person name="Heald R."/>
            <person name="Miller K."/>
            <person name="Haudenschild C."/>
            <person name="Kitzman J."/>
            <person name="Nakayama T."/>
            <person name="Izutsu Y."/>
            <person name="Robert J."/>
            <person name="Fortriede J."/>
            <person name="Burns K."/>
            <person name="Lotay V."/>
            <person name="Karimi K."/>
            <person name="Yasuoka Y."/>
            <person name="Dichmann D.S."/>
            <person name="Flajnik M.F."/>
            <person name="Houston D.W."/>
            <person name="Shendure J."/>
            <person name="DuPasquier L."/>
            <person name="Vize P.D."/>
            <person name="Zorn A.M."/>
            <person name="Ito M."/>
            <person name="Marcotte E.M."/>
            <person name="Wallingford J.B."/>
            <person name="Ito Y."/>
            <person name="Asashima M."/>
            <person name="Ueno N."/>
            <person name="Matsuda Y."/>
            <person name="Veenstra G.J."/>
            <person name="Fujiyama A."/>
            <person name="Harland R.M."/>
            <person name="Taira M."/>
            <person name="Rokhsar D.S."/>
        </authorList>
    </citation>
    <scope>NUCLEOTIDE SEQUENCE [LARGE SCALE GENOMIC DNA]</scope>
    <source>
        <strain evidence="2">J</strain>
    </source>
</reference>
<evidence type="ECO:0000313" key="2">
    <source>
        <dbReference type="Proteomes" id="UP000694892"/>
    </source>
</evidence>
<accession>A0A974D994</accession>
<gene>
    <name evidence="1" type="ORF">XELAEV_18020385mg</name>
</gene>
<evidence type="ECO:0000313" key="1">
    <source>
        <dbReference type="EMBL" id="OCT86696.1"/>
    </source>
</evidence>
<dbReference type="EMBL" id="CM004471">
    <property type="protein sequence ID" value="OCT86696.1"/>
    <property type="molecule type" value="Genomic_DNA"/>
</dbReference>
<name>A0A974D994_XENLA</name>
<proteinExistence type="predicted"/>
<protein>
    <submittedName>
        <fullName evidence="1">Uncharacterized protein</fullName>
    </submittedName>
</protein>